<name>A0A9D1L4W2_9FIRM</name>
<dbReference type="InterPro" id="IPR039013">
    <property type="entry name" value="YgiF"/>
</dbReference>
<dbReference type="SMART" id="SM01118">
    <property type="entry name" value="CYTH"/>
    <property type="match status" value="1"/>
</dbReference>
<sequence>MEIELKYKVPDRSIAEKIWKDKALSEMEENGSREEICLDAKYFDTENCDLAKRQIAYRIRKEGERWVAALKWKGRSEDGLHTREEISVPVKGDEPDLSVFCESKTGKALEEFLGDRKLVCFLETRFHRKRFRIDTGTGLFELSIDTGKIVTEYGEEPISEAEIELFSGDEEELMELGRRLQKKYGLEVENVSKYSRGIRMIKDNRK</sequence>
<proteinExistence type="predicted"/>
<dbReference type="AlphaFoldDB" id="A0A9D1L4W2"/>
<dbReference type="EMBL" id="DVMP01000018">
    <property type="protein sequence ID" value="HIU25029.1"/>
    <property type="molecule type" value="Genomic_DNA"/>
</dbReference>
<accession>A0A9D1L4W2</accession>
<dbReference type="PANTHER" id="PTHR39569">
    <property type="entry name" value="INORGANIC TRIPHOSPHATASE"/>
    <property type="match status" value="1"/>
</dbReference>
<dbReference type="GO" id="GO:0046872">
    <property type="term" value="F:metal ion binding"/>
    <property type="evidence" value="ECO:0007669"/>
    <property type="project" value="TreeGrafter"/>
</dbReference>
<dbReference type="InterPro" id="IPR023577">
    <property type="entry name" value="CYTH_domain"/>
</dbReference>
<dbReference type="InterPro" id="IPR033469">
    <property type="entry name" value="CYTH-like_dom_sf"/>
</dbReference>
<comment type="caution">
    <text evidence="2">The sequence shown here is derived from an EMBL/GenBank/DDBJ whole genome shotgun (WGS) entry which is preliminary data.</text>
</comment>
<dbReference type="PROSITE" id="PS51707">
    <property type="entry name" value="CYTH"/>
    <property type="match status" value="1"/>
</dbReference>
<evidence type="ECO:0000313" key="2">
    <source>
        <dbReference type="EMBL" id="HIU25029.1"/>
    </source>
</evidence>
<feature type="domain" description="CYTH" evidence="1">
    <location>
        <begin position="1"/>
        <end position="204"/>
    </location>
</feature>
<reference evidence="2" key="1">
    <citation type="submission" date="2020-10" db="EMBL/GenBank/DDBJ databases">
        <authorList>
            <person name="Gilroy R."/>
        </authorList>
    </citation>
    <scope>NUCLEOTIDE SEQUENCE</scope>
    <source>
        <strain evidence="2">ChiHcec3-6078</strain>
    </source>
</reference>
<evidence type="ECO:0000313" key="3">
    <source>
        <dbReference type="Proteomes" id="UP000824090"/>
    </source>
</evidence>
<dbReference type="Gene3D" id="2.40.320.10">
    <property type="entry name" value="Hypothetical Protein Pfu-838710-001"/>
    <property type="match status" value="1"/>
</dbReference>
<dbReference type="Pfam" id="PF01928">
    <property type="entry name" value="CYTH"/>
    <property type="match status" value="1"/>
</dbReference>
<dbReference type="Proteomes" id="UP000824090">
    <property type="component" value="Unassembled WGS sequence"/>
</dbReference>
<dbReference type="PANTHER" id="PTHR39569:SF1">
    <property type="entry name" value="INORGANIC TRIPHOSPHATASE"/>
    <property type="match status" value="1"/>
</dbReference>
<gene>
    <name evidence="2" type="ORF">IAC50_00835</name>
</gene>
<reference evidence="2" key="2">
    <citation type="journal article" date="2021" name="PeerJ">
        <title>Extensive microbial diversity within the chicken gut microbiome revealed by metagenomics and culture.</title>
        <authorList>
            <person name="Gilroy R."/>
            <person name="Ravi A."/>
            <person name="Getino M."/>
            <person name="Pursley I."/>
            <person name="Horton D.L."/>
            <person name="Alikhan N.F."/>
            <person name="Baker D."/>
            <person name="Gharbi K."/>
            <person name="Hall N."/>
            <person name="Watson M."/>
            <person name="Adriaenssens E.M."/>
            <person name="Foster-Nyarko E."/>
            <person name="Jarju S."/>
            <person name="Secka A."/>
            <person name="Antonio M."/>
            <person name="Oren A."/>
            <person name="Chaudhuri R.R."/>
            <person name="La Ragione R."/>
            <person name="Hildebrand F."/>
            <person name="Pallen M.J."/>
        </authorList>
    </citation>
    <scope>NUCLEOTIDE SEQUENCE</scope>
    <source>
        <strain evidence="2">ChiHcec3-6078</strain>
    </source>
</reference>
<dbReference type="CDD" id="cd07756">
    <property type="entry name" value="CYTH-like_Pase_CHAD"/>
    <property type="match status" value="1"/>
</dbReference>
<dbReference type="GO" id="GO:0050355">
    <property type="term" value="F:inorganic triphosphate phosphatase activity"/>
    <property type="evidence" value="ECO:0007669"/>
    <property type="project" value="InterPro"/>
</dbReference>
<organism evidence="2 3">
    <name type="scientific">Candidatus Allocopromorpha excrementigallinarum</name>
    <dbReference type="NCBI Taxonomy" id="2840742"/>
    <lineage>
        <taxon>Bacteria</taxon>
        <taxon>Bacillati</taxon>
        <taxon>Bacillota</taxon>
        <taxon>Clostridia</taxon>
        <taxon>Eubacteriales</taxon>
        <taxon>Eubacteriaceae</taxon>
        <taxon>Eubacteriaceae incertae sedis</taxon>
        <taxon>Candidatus Allocopromorpha</taxon>
    </lineage>
</organism>
<dbReference type="SUPFAM" id="SSF55154">
    <property type="entry name" value="CYTH-like phosphatases"/>
    <property type="match status" value="1"/>
</dbReference>
<protein>
    <submittedName>
        <fullName evidence="2">CYTH domain-containing protein</fullName>
    </submittedName>
</protein>
<evidence type="ECO:0000259" key="1">
    <source>
        <dbReference type="PROSITE" id="PS51707"/>
    </source>
</evidence>